<reference evidence="8 9" key="1">
    <citation type="submission" date="2023-01" db="EMBL/GenBank/DDBJ databases">
        <authorList>
            <person name="Whitehead M."/>
        </authorList>
    </citation>
    <scope>NUCLEOTIDE SEQUENCE [LARGE SCALE GENOMIC DNA]</scope>
</reference>
<sequence length="236" mass="26995">MFNPKAEVTQVHTDASSVALSGMLLQGPTTTNLHMVYAVSKKTTAAESKYHSSRLELYAVIWTLNRLRPYLLVIRFTVVTDCQSLIYLNIQKTVKPQIACWFEVLQEFEFDIKFRLGERMAHVDALSRAVCPTATEEDFSVKQELSARLDVFVAMTAIERVRFMQQGDDATKDLIQLVLATRPLTEHEERTVERYELHDGVLHRRYAGRLLLVVPRPMRKGIVIGEHDYGGHFSLD</sequence>
<comment type="caution">
    <text evidence="8">The sequence shown here is derived from an EMBL/GenBank/DDBJ whole genome shotgun (WGS) entry which is preliminary data.</text>
</comment>
<dbReference type="GO" id="GO:0004519">
    <property type="term" value="F:endonuclease activity"/>
    <property type="evidence" value="ECO:0007669"/>
    <property type="project" value="UniProtKB-KW"/>
</dbReference>
<dbReference type="InterPro" id="IPR043502">
    <property type="entry name" value="DNA/RNA_pol_sf"/>
</dbReference>
<dbReference type="PANTHER" id="PTHR34072">
    <property type="entry name" value="ENZYMATIC POLYPROTEIN-RELATED"/>
    <property type="match status" value="1"/>
</dbReference>
<dbReference type="GO" id="GO:0003964">
    <property type="term" value="F:RNA-directed DNA polymerase activity"/>
    <property type="evidence" value="ECO:0007669"/>
    <property type="project" value="UniProtKB-KW"/>
</dbReference>
<evidence type="ECO:0000256" key="2">
    <source>
        <dbReference type="ARBA" id="ARBA00022695"/>
    </source>
</evidence>
<dbReference type="PANTHER" id="PTHR34072:SF52">
    <property type="entry name" value="RIBONUCLEASE H"/>
    <property type="match status" value="1"/>
</dbReference>
<dbReference type="SUPFAM" id="SSF56672">
    <property type="entry name" value="DNA/RNA polymerases"/>
    <property type="match status" value="1"/>
</dbReference>
<evidence type="ECO:0000256" key="6">
    <source>
        <dbReference type="ARBA" id="ARBA00022918"/>
    </source>
</evidence>
<dbReference type="Proteomes" id="UP001160148">
    <property type="component" value="Unassembled WGS sequence"/>
</dbReference>
<keyword evidence="9" id="KW-1185">Reference proteome</keyword>
<evidence type="ECO:0000313" key="8">
    <source>
        <dbReference type="EMBL" id="CAI6358281.1"/>
    </source>
</evidence>
<evidence type="ECO:0000256" key="5">
    <source>
        <dbReference type="ARBA" id="ARBA00022801"/>
    </source>
</evidence>
<proteinExistence type="predicted"/>
<protein>
    <recommendedName>
        <fullName evidence="7">Reverse transcriptase RNase H-like domain-containing protein</fullName>
    </recommendedName>
</protein>
<dbReference type="EMBL" id="CARXXK010000002">
    <property type="protein sequence ID" value="CAI6358281.1"/>
    <property type="molecule type" value="Genomic_DNA"/>
</dbReference>
<feature type="domain" description="Reverse transcriptase RNase H-like" evidence="7">
    <location>
        <begin position="9"/>
        <end position="108"/>
    </location>
</feature>
<evidence type="ECO:0000256" key="1">
    <source>
        <dbReference type="ARBA" id="ARBA00022679"/>
    </source>
</evidence>
<name>A0AAV0WRK0_9HEMI</name>
<keyword evidence="2" id="KW-0548">Nucleotidyltransferase</keyword>
<evidence type="ECO:0000259" key="7">
    <source>
        <dbReference type="Pfam" id="PF17917"/>
    </source>
</evidence>
<organism evidence="8 9">
    <name type="scientific">Macrosiphum euphorbiae</name>
    <name type="common">potato aphid</name>
    <dbReference type="NCBI Taxonomy" id="13131"/>
    <lineage>
        <taxon>Eukaryota</taxon>
        <taxon>Metazoa</taxon>
        <taxon>Ecdysozoa</taxon>
        <taxon>Arthropoda</taxon>
        <taxon>Hexapoda</taxon>
        <taxon>Insecta</taxon>
        <taxon>Pterygota</taxon>
        <taxon>Neoptera</taxon>
        <taxon>Paraneoptera</taxon>
        <taxon>Hemiptera</taxon>
        <taxon>Sternorrhyncha</taxon>
        <taxon>Aphidomorpha</taxon>
        <taxon>Aphidoidea</taxon>
        <taxon>Aphididae</taxon>
        <taxon>Macrosiphini</taxon>
        <taxon>Macrosiphum</taxon>
    </lineage>
</organism>
<keyword evidence="4" id="KW-0255">Endonuclease</keyword>
<gene>
    <name evidence="8" type="ORF">MEUPH1_LOCUS13814</name>
</gene>
<keyword evidence="1" id="KW-0808">Transferase</keyword>
<dbReference type="CDD" id="cd09274">
    <property type="entry name" value="RNase_HI_RT_Ty3"/>
    <property type="match status" value="1"/>
</dbReference>
<keyword evidence="5" id="KW-0378">Hydrolase</keyword>
<dbReference type="InterPro" id="IPR041373">
    <property type="entry name" value="RT_RNaseH"/>
</dbReference>
<dbReference type="AlphaFoldDB" id="A0AAV0WRK0"/>
<keyword evidence="3" id="KW-0540">Nuclease</keyword>
<accession>A0AAV0WRK0</accession>
<keyword evidence="6" id="KW-0695">RNA-directed DNA polymerase</keyword>
<evidence type="ECO:0000313" key="9">
    <source>
        <dbReference type="Proteomes" id="UP001160148"/>
    </source>
</evidence>
<evidence type="ECO:0000256" key="3">
    <source>
        <dbReference type="ARBA" id="ARBA00022722"/>
    </source>
</evidence>
<evidence type="ECO:0000256" key="4">
    <source>
        <dbReference type="ARBA" id="ARBA00022759"/>
    </source>
</evidence>
<dbReference type="GO" id="GO:0016787">
    <property type="term" value="F:hydrolase activity"/>
    <property type="evidence" value="ECO:0007669"/>
    <property type="project" value="UniProtKB-KW"/>
</dbReference>
<dbReference type="Pfam" id="PF17917">
    <property type="entry name" value="RT_RNaseH"/>
    <property type="match status" value="1"/>
</dbReference>